<proteinExistence type="predicted"/>
<evidence type="ECO:0000256" key="1">
    <source>
        <dbReference type="SAM" id="SignalP"/>
    </source>
</evidence>
<keyword evidence="1" id="KW-0732">Signal</keyword>
<dbReference type="Proteomes" id="UP001302126">
    <property type="component" value="Unassembled WGS sequence"/>
</dbReference>
<feature type="signal peptide" evidence="1">
    <location>
        <begin position="1"/>
        <end position="17"/>
    </location>
</feature>
<name>A0AAN6WJI4_9PEZI</name>
<reference evidence="2" key="1">
    <citation type="journal article" date="2023" name="Mol. Phylogenet. Evol.">
        <title>Genome-scale phylogeny and comparative genomics of the fungal order Sordariales.</title>
        <authorList>
            <person name="Hensen N."/>
            <person name="Bonometti L."/>
            <person name="Westerberg I."/>
            <person name="Brannstrom I.O."/>
            <person name="Guillou S."/>
            <person name="Cros-Aarteil S."/>
            <person name="Calhoun S."/>
            <person name="Haridas S."/>
            <person name="Kuo A."/>
            <person name="Mondo S."/>
            <person name="Pangilinan J."/>
            <person name="Riley R."/>
            <person name="LaButti K."/>
            <person name="Andreopoulos B."/>
            <person name="Lipzen A."/>
            <person name="Chen C."/>
            <person name="Yan M."/>
            <person name="Daum C."/>
            <person name="Ng V."/>
            <person name="Clum A."/>
            <person name="Steindorff A."/>
            <person name="Ohm R.A."/>
            <person name="Martin F."/>
            <person name="Silar P."/>
            <person name="Natvig D.O."/>
            <person name="Lalanne C."/>
            <person name="Gautier V."/>
            <person name="Ament-Velasquez S.L."/>
            <person name="Kruys A."/>
            <person name="Hutchinson M.I."/>
            <person name="Powell A.J."/>
            <person name="Barry K."/>
            <person name="Miller A.N."/>
            <person name="Grigoriev I.V."/>
            <person name="Debuchy R."/>
            <person name="Gladieux P."/>
            <person name="Hiltunen Thoren M."/>
            <person name="Johannesson H."/>
        </authorList>
    </citation>
    <scope>NUCLEOTIDE SEQUENCE</scope>
    <source>
        <strain evidence="2">PSN309</strain>
    </source>
</reference>
<protein>
    <recommendedName>
        <fullName evidence="4">Cyanovirin-N domain-containing protein</fullName>
    </recommendedName>
</protein>
<gene>
    <name evidence="2" type="ORF">QBC35DRAFT_456475</name>
</gene>
<reference evidence="2" key="2">
    <citation type="submission" date="2023-05" db="EMBL/GenBank/DDBJ databases">
        <authorList>
            <consortium name="Lawrence Berkeley National Laboratory"/>
            <person name="Steindorff A."/>
            <person name="Hensen N."/>
            <person name="Bonometti L."/>
            <person name="Westerberg I."/>
            <person name="Brannstrom I.O."/>
            <person name="Guillou S."/>
            <person name="Cros-Aarteil S."/>
            <person name="Calhoun S."/>
            <person name="Haridas S."/>
            <person name="Kuo A."/>
            <person name="Mondo S."/>
            <person name="Pangilinan J."/>
            <person name="Riley R."/>
            <person name="Labutti K."/>
            <person name="Andreopoulos B."/>
            <person name="Lipzen A."/>
            <person name="Chen C."/>
            <person name="Yanf M."/>
            <person name="Daum C."/>
            <person name="Ng V."/>
            <person name="Clum A."/>
            <person name="Ohm R."/>
            <person name="Martin F."/>
            <person name="Silar P."/>
            <person name="Natvig D."/>
            <person name="Lalanne C."/>
            <person name="Gautier V."/>
            <person name="Ament-Velasquez S.L."/>
            <person name="Kruys A."/>
            <person name="Hutchinson M.I."/>
            <person name="Powell A.J."/>
            <person name="Barry K."/>
            <person name="Miller A.N."/>
            <person name="Grigoriev I.V."/>
            <person name="Debuchy R."/>
            <person name="Gladieux P."/>
            <person name="Thoren M.H."/>
            <person name="Johannesson H."/>
        </authorList>
    </citation>
    <scope>NUCLEOTIDE SEQUENCE</scope>
    <source>
        <strain evidence="2">PSN309</strain>
    </source>
</reference>
<feature type="chain" id="PRO_5043012915" description="Cyanovirin-N domain-containing protein" evidence="1">
    <location>
        <begin position="18"/>
        <end position="144"/>
    </location>
</feature>
<sequence length="144" mass="16017">MAILFLFLVSLLQLTVALIPTPTQASTVATRVERDHDANRMTCSPTPFVPETKAQECHQVIDQLNGSGYSKLHLPGGECMSLSYGSCIGELCNSGNDNNWWILGQKVAMDLTTNLYPFCLGQNLYGNFTFPDTDDIWFQFYGQP</sequence>
<comment type="caution">
    <text evidence="2">The sequence shown here is derived from an EMBL/GenBank/DDBJ whole genome shotgun (WGS) entry which is preliminary data.</text>
</comment>
<organism evidence="2 3">
    <name type="scientific">Podospora australis</name>
    <dbReference type="NCBI Taxonomy" id="1536484"/>
    <lineage>
        <taxon>Eukaryota</taxon>
        <taxon>Fungi</taxon>
        <taxon>Dikarya</taxon>
        <taxon>Ascomycota</taxon>
        <taxon>Pezizomycotina</taxon>
        <taxon>Sordariomycetes</taxon>
        <taxon>Sordariomycetidae</taxon>
        <taxon>Sordariales</taxon>
        <taxon>Podosporaceae</taxon>
        <taxon>Podospora</taxon>
    </lineage>
</organism>
<dbReference type="EMBL" id="MU864563">
    <property type="protein sequence ID" value="KAK4183258.1"/>
    <property type="molecule type" value="Genomic_DNA"/>
</dbReference>
<accession>A0AAN6WJI4</accession>
<dbReference type="AlphaFoldDB" id="A0AAN6WJI4"/>
<evidence type="ECO:0000313" key="3">
    <source>
        <dbReference type="Proteomes" id="UP001302126"/>
    </source>
</evidence>
<evidence type="ECO:0008006" key="4">
    <source>
        <dbReference type="Google" id="ProtNLM"/>
    </source>
</evidence>
<keyword evidence="3" id="KW-1185">Reference proteome</keyword>
<evidence type="ECO:0000313" key="2">
    <source>
        <dbReference type="EMBL" id="KAK4183258.1"/>
    </source>
</evidence>